<proteinExistence type="predicted"/>
<dbReference type="GO" id="GO:0015031">
    <property type="term" value="P:protein transport"/>
    <property type="evidence" value="ECO:0007669"/>
    <property type="project" value="TreeGrafter"/>
</dbReference>
<keyword evidence="3" id="KW-1185">Reference proteome</keyword>
<dbReference type="OMA" id="PERIMME"/>
<dbReference type="EMBL" id="VFQX01000027">
    <property type="protein sequence ID" value="KAF0979363.1"/>
    <property type="molecule type" value="Genomic_DNA"/>
</dbReference>
<dbReference type="OrthoDB" id="10250466at2759"/>
<dbReference type="VEuPathDB" id="AmoebaDB:FDP41_001706"/>
<gene>
    <name evidence="2" type="ORF">FDP41_001706</name>
</gene>
<dbReference type="Gene3D" id="2.60.40.640">
    <property type="match status" value="1"/>
</dbReference>
<sequence>MCEYSDERLQEMIDVKIKLNGEWFSENIDGEILVEIKPTCKAKIRVKDITLFLQGLEKLEYQVEENRKLVWKSDENKALQQEISIAGDGNLPKGSYVYSFSEKLPNGLPGSFFEETTILGKEIKARISYFASCVVELLINREKESQFVTVHQQFEVFEKVGDKLAKNLFASRINQACGLLWKISCQKDIFCRKEACRFYSEIVNEGQISVSNIDVKLFQVLYLKTPNTMGGTPERIMMEICKKNYTGVLSRCKDMRNIAFILSPTLPNYYLYPQTTNGTLIRTEFVLRFSLDNLVDINVPIQIVHKQDIRVRPQNVGSIILADNVKSNNKRKSKSFYGEIEDYETDHFKNPKDDDHYHEVVSLEKKTGCCTLL</sequence>
<evidence type="ECO:0000313" key="3">
    <source>
        <dbReference type="Proteomes" id="UP000444721"/>
    </source>
</evidence>
<comment type="caution">
    <text evidence="2">The sequence shown here is derived from an EMBL/GenBank/DDBJ whole genome shotgun (WGS) entry which is preliminary data.</text>
</comment>
<dbReference type="GO" id="GO:0005737">
    <property type="term" value="C:cytoplasm"/>
    <property type="evidence" value="ECO:0007669"/>
    <property type="project" value="TreeGrafter"/>
</dbReference>
<dbReference type="InterPro" id="IPR014752">
    <property type="entry name" value="Arrestin-like_C"/>
</dbReference>
<name>A0A6A5BMY2_NAEFO</name>
<dbReference type="GeneID" id="68108924"/>
<dbReference type="Proteomes" id="UP000444721">
    <property type="component" value="Unassembled WGS sequence"/>
</dbReference>
<dbReference type="PANTHER" id="PTHR11188:SF17">
    <property type="entry name" value="FI21816P1"/>
    <property type="match status" value="1"/>
</dbReference>
<protein>
    <recommendedName>
        <fullName evidence="1">Arrestin-like N-terminal domain-containing protein</fullName>
    </recommendedName>
</protein>
<dbReference type="VEuPathDB" id="AmoebaDB:NfTy_054900"/>
<reference evidence="2 3" key="1">
    <citation type="journal article" date="2019" name="Sci. Rep.">
        <title>Nanopore sequencing improves the draft genome of the human pathogenic amoeba Naegleria fowleri.</title>
        <authorList>
            <person name="Liechti N."/>
            <person name="Schurch N."/>
            <person name="Bruggmann R."/>
            <person name="Wittwer M."/>
        </authorList>
    </citation>
    <scope>NUCLEOTIDE SEQUENCE [LARGE SCALE GENOMIC DNA]</scope>
    <source>
        <strain evidence="2 3">ATCC 30894</strain>
    </source>
</reference>
<accession>A0A6A5BMY2</accession>
<organism evidence="2 3">
    <name type="scientific">Naegleria fowleri</name>
    <name type="common">Brain eating amoeba</name>
    <dbReference type="NCBI Taxonomy" id="5763"/>
    <lineage>
        <taxon>Eukaryota</taxon>
        <taxon>Discoba</taxon>
        <taxon>Heterolobosea</taxon>
        <taxon>Tetramitia</taxon>
        <taxon>Eutetramitia</taxon>
        <taxon>Vahlkampfiidae</taxon>
        <taxon>Naegleria</taxon>
    </lineage>
</organism>
<dbReference type="PANTHER" id="PTHR11188">
    <property type="entry name" value="ARRESTIN DOMAIN CONTAINING PROTEIN"/>
    <property type="match status" value="1"/>
</dbReference>
<dbReference type="VEuPathDB" id="AmoebaDB:NF0036060"/>
<feature type="domain" description="Arrestin-like N-terminal" evidence="1">
    <location>
        <begin position="26"/>
        <end position="151"/>
    </location>
</feature>
<dbReference type="AlphaFoldDB" id="A0A6A5BMY2"/>
<dbReference type="InterPro" id="IPR050357">
    <property type="entry name" value="Arrestin_domain-protein"/>
</dbReference>
<evidence type="ECO:0000259" key="1">
    <source>
        <dbReference type="Pfam" id="PF00339"/>
    </source>
</evidence>
<dbReference type="InterPro" id="IPR011021">
    <property type="entry name" value="Arrestin-like_N"/>
</dbReference>
<dbReference type="RefSeq" id="XP_044564076.1">
    <property type="nucleotide sequence ID" value="XM_044704820.1"/>
</dbReference>
<dbReference type="Pfam" id="PF00339">
    <property type="entry name" value="Arrestin_N"/>
    <property type="match status" value="1"/>
</dbReference>
<evidence type="ECO:0000313" key="2">
    <source>
        <dbReference type="EMBL" id="KAF0979363.1"/>
    </source>
</evidence>